<organism evidence="2 3">
    <name type="scientific">Parafrankia irregularis</name>
    <dbReference type="NCBI Taxonomy" id="795642"/>
    <lineage>
        <taxon>Bacteria</taxon>
        <taxon>Bacillati</taxon>
        <taxon>Actinomycetota</taxon>
        <taxon>Actinomycetes</taxon>
        <taxon>Frankiales</taxon>
        <taxon>Frankiaceae</taxon>
        <taxon>Parafrankia</taxon>
    </lineage>
</organism>
<protein>
    <submittedName>
        <fullName evidence="2">DNA-binding transcriptional regulator, ArsR family</fullName>
    </submittedName>
</protein>
<dbReference type="Pfam" id="PF12840">
    <property type="entry name" value="HTH_20"/>
    <property type="match status" value="1"/>
</dbReference>
<reference evidence="3" key="1">
    <citation type="submission" date="2015-11" db="EMBL/GenBank/DDBJ databases">
        <authorList>
            <person name="Varghese N."/>
        </authorList>
    </citation>
    <scope>NUCLEOTIDE SEQUENCE [LARGE SCALE GENOMIC DNA]</scope>
    <source>
        <strain evidence="3">DSM 45899</strain>
    </source>
</reference>
<dbReference type="InterPro" id="IPR001845">
    <property type="entry name" value="HTH_ArsR_DNA-bd_dom"/>
</dbReference>
<evidence type="ECO:0000313" key="3">
    <source>
        <dbReference type="Proteomes" id="UP000198802"/>
    </source>
</evidence>
<feature type="domain" description="HTH arsR-type" evidence="1">
    <location>
        <begin position="8"/>
        <end position="103"/>
    </location>
</feature>
<dbReference type="NCBIfam" id="NF033788">
    <property type="entry name" value="HTH_metalloreg"/>
    <property type="match status" value="1"/>
</dbReference>
<dbReference type="Proteomes" id="UP000198802">
    <property type="component" value="Unassembled WGS sequence"/>
</dbReference>
<evidence type="ECO:0000313" key="2">
    <source>
        <dbReference type="EMBL" id="CUU54953.1"/>
    </source>
</evidence>
<dbReference type="RefSeq" id="WP_091273039.1">
    <property type="nucleotide sequence ID" value="NZ_FAOZ01000004.1"/>
</dbReference>
<dbReference type="GO" id="GO:0097063">
    <property type="term" value="F:cadmium ion sensor activity"/>
    <property type="evidence" value="ECO:0007669"/>
    <property type="project" value="TreeGrafter"/>
</dbReference>
<dbReference type="CDD" id="cd00090">
    <property type="entry name" value="HTH_ARSR"/>
    <property type="match status" value="1"/>
</dbReference>
<dbReference type="InterPro" id="IPR011991">
    <property type="entry name" value="ArsR-like_HTH"/>
</dbReference>
<evidence type="ECO:0000259" key="1">
    <source>
        <dbReference type="PROSITE" id="PS50987"/>
    </source>
</evidence>
<name>A0A0S4QI39_9ACTN</name>
<dbReference type="GO" id="GO:0010288">
    <property type="term" value="P:response to lead ion"/>
    <property type="evidence" value="ECO:0007669"/>
    <property type="project" value="TreeGrafter"/>
</dbReference>
<dbReference type="SUPFAM" id="SSF46785">
    <property type="entry name" value="Winged helix' DNA-binding domain"/>
    <property type="match status" value="1"/>
</dbReference>
<dbReference type="AlphaFoldDB" id="A0A0S4QI39"/>
<accession>A0A0S4QI39</accession>
<gene>
    <name evidence="2" type="ORF">Ga0074812_10430</name>
</gene>
<dbReference type="SMART" id="SM00418">
    <property type="entry name" value="HTH_ARSR"/>
    <property type="match status" value="1"/>
</dbReference>
<dbReference type="PROSITE" id="PS50987">
    <property type="entry name" value="HTH_ARSR_2"/>
    <property type="match status" value="1"/>
</dbReference>
<dbReference type="Gene3D" id="1.10.10.10">
    <property type="entry name" value="Winged helix-like DNA-binding domain superfamily/Winged helix DNA-binding domain"/>
    <property type="match status" value="1"/>
</dbReference>
<dbReference type="InterPro" id="IPR036390">
    <property type="entry name" value="WH_DNA-bd_sf"/>
</dbReference>
<dbReference type="PANTHER" id="PTHR39168:SF1">
    <property type="entry name" value="TRANSCRIPTIONAL REGULATORY PROTEIN"/>
    <property type="match status" value="1"/>
</dbReference>
<dbReference type="EMBL" id="FAOZ01000004">
    <property type="protein sequence ID" value="CUU54953.1"/>
    <property type="molecule type" value="Genomic_DNA"/>
</dbReference>
<dbReference type="GO" id="GO:0032791">
    <property type="term" value="F:lead ion binding"/>
    <property type="evidence" value="ECO:0007669"/>
    <property type="project" value="TreeGrafter"/>
</dbReference>
<dbReference type="PANTHER" id="PTHR39168">
    <property type="entry name" value="TRANSCRIPTIONAL REGULATOR-RELATED"/>
    <property type="match status" value="1"/>
</dbReference>
<keyword evidence="2" id="KW-0238">DNA-binding</keyword>
<dbReference type="InterPro" id="IPR036388">
    <property type="entry name" value="WH-like_DNA-bd_sf"/>
</dbReference>
<proteinExistence type="predicted"/>
<dbReference type="GO" id="GO:0046686">
    <property type="term" value="P:response to cadmium ion"/>
    <property type="evidence" value="ECO:0007669"/>
    <property type="project" value="TreeGrafter"/>
</dbReference>
<dbReference type="InterPro" id="IPR052543">
    <property type="entry name" value="HTH_Metal-responsive_Reg"/>
</dbReference>
<dbReference type="GO" id="GO:0003677">
    <property type="term" value="F:DNA binding"/>
    <property type="evidence" value="ECO:0007669"/>
    <property type="project" value="UniProtKB-KW"/>
</dbReference>
<keyword evidence="3" id="KW-1185">Reference proteome</keyword>
<dbReference type="GO" id="GO:0003700">
    <property type="term" value="F:DNA-binding transcription factor activity"/>
    <property type="evidence" value="ECO:0007669"/>
    <property type="project" value="InterPro"/>
</dbReference>
<dbReference type="PRINTS" id="PR00778">
    <property type="entry name" value="HTHARSR"/>
</dbReference>
<sequence length="274" mass="29638">MNLDQQVDQACADPDIARAAALIADPSRARILKALCDGRAIPATILAAEARVSPATASAHLAKLVDACLVTVRREGRNRYYELASTDVAAALEALAVISPPLPVTSLRQSKHVDGLRRSRTCYDHVAGMLGVGLMRALLDAQLLTGHNGVHPSTKAGRDRPASYGRDVRYEVTARGRSELRQFGVDLDGLPPRRPVTRYCVDWSERRQHHLAGALGAALTHRLFDLGWVRPGRSPRVIQVTPSGVDGLERTFAMDVSSWREQIAGPPPLAAAAR</sequence>